<keyword evidence="4" id="KW-1185">Reference proteome</keyword>
<feature type="compositionally biased region" description="Basic and acidic residues" evidence="1">
    <location>
        <begin position="288"/>
        <end position="304"/>
    </location>
</feature>
<name>A0AAV0DYN1_9ASTE</name>
<sequence>MKTKATAADYQATQFLVGPLAQVVEPGPNDLLSSPPEGCFSVHILSVDLGLRFPLHPFLLEYLRFLGLAPCQLTPNSHSYISGSLSLCRSWEVEPTLDQFFLSFNLCRGGHSHAEGFANLQQVPAWRLFSEIPSSHKGWKDRFCYIRMADNHFPRPLRDHFRRHLKVRNYALEKAGKKLAAKPEGSEKLLAIKAATLPDELYLLGFRRFRLMGEKDEKYPSIDRVFQSAEGPEMDAKSLAILKKQMAKEAKKKEGPPQQKAVDEFFQKSGAAKDTDAEGPSKGADVGTDAHVEAGGSKIEELKRKNNGKGVMPPEKRKKKRGEGEKEAPILITEDQPSFRPPATTPPSFSSISY</sequence>
<dbReference type="EMBL" id="CAMAPF010000201">
    <property type="protein sequence ID" value="CAH9112993.1"/>
    <property type="molecule type" value="Genomic_DNA"/>
</dbReference>
<accession>A0AAV0DYN1</accession>
<dbReference type="PANTHER" id="PTHR31099">
    <property type="entry name" value="OS06G0165300 PROTEIN"/>
    <property type="match status" value="1"/>
</dbReference>
<dbReference type="InterPro" id="IPR007321">
    <property type="entry name" value="Transposase_28"/>
</dbReference>
<dbReference type="Proteomes" id="UP001152523">
    <property type="component" value="Unassembled WGS sequence"/>
</dbReference>
<organism evidence="3 4">
    <name type="scientific">Cuscuta epithymum</name>
    <dbReference type="NCBI Taxonomy" id="186058"/>
    <lineage>
        <taxon>Eukaryota</taxon>
        <taxon>Viridiplantae</taxon>
        <taxon>Streptophyta</taxon>
        <taxon>Embryophyta</taxon>
        <taxon>Tracheophyta</taxon>
        <taxon>Spermatophyta</taxon>
        <taxon>Magnoliopsida</taxon>
        <taxon>eudicotyledons</taxon>
        <taxon>Gunneridae</taxon>
        <taxon>Pentapetalae</taxon>
        <taxon>asterids</taxon>
        <taxon>lamiids</taxon>
        <taxon>Solanales</taxon>
        <taxon>Convolvulaceae</taxon>
        <taxon>Cuscuteae</taxon>
        <taxon>Cuscuta</taxon>
        <taxon>Cuscuta subgen. Cuscuta</taxon>
    </lineage>
</organism>
<comment type="caution">
    <text evidence="3">The sequence shown here is derived from an EMBL/GenBank/DDBJ whole genome shotgun (WGS) entry which is preliminary data.</text>
</comment>
<gene>
    <name evidence="3" type="ORF">CEPIT_LOCUS20132</name>
</gene>
<dbReference type="AlphaFoldDB" id="A0AAV0DYN1"/>
<evidence type="ECO:0000313" key="3">
    <source>
        <dbReference type="EMBL" id="CAH9112993.1"/>
    </source>
</evidence>
<dbReference type="PANTHER" id="PTHR31099:SF49">
    <property type="entry name" value="MYOSIN HEAVY CHAIN-LIKE PROTEIN"/>
    <property type="match status" value="1"/>
</dbReference>
<evidence type="ECO:0000259" key="2">
    <source>
        <dbReference type="Pfam" id="PF04195"/>
    </source>
</evidence>
<reference evidence="3" key="1">
    <citation type="submission" date="2022-07" db="EMBL/GenBank/DDBJ databases">
        <authorList>
            <person name="Macas J."/>
            <person name="Novak P."/>
            <person name="Neumann P."/>
        </authorList>
    </citation>
    <scope>NUCLEOTIDE SEQUENCE</scope>
</reference>
<dbReference type="Pfam" id="PF04195">
    <property type="entry name" value="Transposase_28"/>
    <property type="match status" value="1"/>
</dbReference>
<feature type="domain" description="Transposase (putative) gypsy type" evidence="2">
    <location>
        <begin position="47"/>
        <end position="107"/>
    </location>
</feature>
<proteinExistence type="predicted"/>
<protein>
    <recommendedName>
        <fullName evidence="2">Transposase (putative) gypsy type domain-containing protein</fullName>
    </recommendedName>
</protein>
<feature type="region of interest" description="Disordered" evidence="1">
    <location>
        <begin position="270"/>
        <end position="354"/>
    </location>
</feature>
<evidence type="ECO:0000256" key="1">
    <source>
        <dbReference type="SAM" id="MobiDB-lite"/>
    </source>
</evidence>
<evidence type="ECO:0000313" key="4">
    <source>
        <dbReference type="Proteomes" id="UP001152523"/>
    </source>
</evidence>